<proteinExistence type="predicted"/>
<evidence type="ECO:0000256" key="19">
    <source>
        <dbReference type="ARBA" id="ARBA00052627"/>
    </source>
</evidence>
<evidence type="ECO:0000256" key="25">
    <source>
        <dbReference type="ARBA" id="ARBA00077989"/>
    </source>
</evidence>
<evidence type="ECO:0000256" key="15">
    <source>
        <dbReference type="ARBA" id="ARBA00051376"/>
    </source>
</evidence>
<keyword evidence="6" id="KW-0460">Magnesium</keyword>
<evidence type="ECO:0000256" key="2">
    <source>
        <dbReference type="ARBA" id="ARBA00004604"/>
    </source>
</evidence>
<evidence type="ECO:0000256" key="18">
    <source>
        <dbReference type="ARBA" id="ARBA00052597"/>
    </source>
</evidence>
<evidence type="ECO:0000256" key="11">
    <source>
        <dbReference type="ARBA" id="ARBA00023242"/>
    </source>
</evidence>
<sequence>MAEATSYSKVESHCCCPRLSLHKHYSANGLSCCYGTVYSRKDADLILAECESSLVYAVGAEKKVKVYGKWHEIPRKQSAYGDPGMVYRFSGVSLRAKPWLPFLIEIRDRVSELCQCQFNFVLINRYKDGEDSMGEHQDDEKDLDLTAPIASLSFGRARDFVFRHESVKLKKKPPLPKTDKIKIELGHGSMLVMNPPTNNHWYHSLPARKNLLGVRVNMTFRKINTRSK</sequence>
<dbReference type="InterPro" id="IPR027450">
    <property type="entry name" value="AlkB-like"/>
</dbReference>
<evidence type="ECO:0000256" key="16">
    <source>
        <dbReference type="ARBA" id="ARBA00051434"/>
    </source>
</evidence>
<evidence type="ECO:0000256" key="9">
    <source>
        <dbReference type="ARBA" id="ARBA00023004"/>
    </source>
</evidence>
<comment type="catalytic activity">
    <reaction evidence="14">
        <text>a 1,N(6)-etheno-2'-deoxyadenosine in single-stranded DNA + 2-oxoglutarate + O2 + H2O = a 2'-deoxyadenosine in single-stranded DNA + glyoxal + succinate + CO2</text>
        <dbReference type="Rhea" id="RHEA:70459"/>
        <dbReference type="Rhea" id="RHEA-COMP:17896"/>
        <dbReference type="Rhea" id="RHEA-COMP:17904"/>
        <dbReference type="ChEBI" id="CHEBI:15377"/>
        <dbReference type="ChEBI" id="CHEBI:15379"/>
        <dbReference type="ChEBI" id="CHEBI:16526"/>
        <dbReference type="ChEBI" id="CHEBI:16810"/>
        <dbReference type="ChEBI" id="CHEBI:30031"/>
        <dbReference type="ChEBI" id="CHEBI:34779"/>
        <dbReference type="ChEBI" id="CHEBI:90615"/>
        <dbReference type="ChEBI" id="CHEBI:189583"/>
    </reaction>
    <physiologicalReaction direction="left-to-right" evidence="14">
        <dbReference type="Rhea" id="RHEA:70460"/>
    </physiologicalReaction>
</comment>
<feature type="binding site" evidence="27">
    <location>
        <position position="219"/>
    </location>
    <ligand>
        <name>2-oxoglutarate</name>
        <dbReference type="ChEBI" id="CHEBI:16810"/>
    </ligand>
</feature>
<keyword evidence="11" id="KW-0539">Nucleus</keyword>
<dbReference type="InterPro" id="IPR037151">
    <property type="entry name" value="AlkB-like_sf"/>
</dbReference>
<evidence type="ECO:0000256" key="5">
    <source>
        <dbReference type="ARBA" id="ARBA00022763"/>
    </source>
</evidence>
<comment type="subunit">
    <text evidence="22">Interacts with PCNA homotrimer; this interaction is enhanced during the S-phase of the cell cycle. Interacts with nucleolar proteins NCL, UBTF and NPM1. Interacts with XRCC5-XRCC6 heterodimer.</text>
</comment>
<dbReference type="GO" id="GO:0006307">
    <property type="term" value="P:DNA alkylation repair"/>
    <property type="evidence" value="ECO:0007669"/>
    <property type="project" value="UniProtKB-ARBA"/>
</dbReference>
<evidence type="ECO:0000256" key="4">
    <source>
        <dbReference type="ARBA" id="ARBA00022723"/>
    </source>
</evidence>
<keyword evidence="4" id="KW-0479">Metal-binding</keyword>
<dbReference type="Pfam" id="PF13532">
    <property type="entry name" value="2OG-FeII_Oxy_2"/>
    <property type="match status" value="1"/>
</dbReference>
<evidence type="ECO:0000256" key="26">
    <source>
        <dbReference type="ARBA" id="ARBA00081727"/>
    </source>
</evidence>
<dbReference type="Proteomes" id="UP000593567">
    <property type="component" value="Unassembled WGS sequence"/>
</dbReference>
<comment type="catalytic activity">
    <reaction evidence="13">
        <text>an N(3)-methyl-2'-deoxycytidine in single-stranded DNA + 2-oxoglutarate + O2 = a 2'-deoxycytidine in single-stranded DNA + formaldehyde + succinate + CO2 + H(+)</text>
        <dbReference type="Rhea" id="RHEA:70435"/>
        <dbReference type="Rhea" id="RHEA-COMP:12846"/>
        <dbReference type="Rhea" id="RHEA-COMP:17894"/>
        <dbReference type="ChEBI" id="CHEBI:15378"/>
        <dbReference type="ChEBI" id="CHEBI:15379"/>
        <dbReference type="ChEBI" id="CHEBI:16526"/>
        <dbReference type="ChEBI" id="CHEBI:16810"/>
        <dbReference type="ChEBI" id="CHEBI:16842"/>
        <dbReference type="ChEBI" id="CHEBI:30031"/>
        <dbReference type="ChEBI" id="CHEBI:85452"/>
        <dbReference type="ChEBI" id="CHEBI:139075"/>
    </reaction>
    <physiologicalReaction direction="left-to-right" evidence="13">
        <dbReference type="Rhea" id="RHEA:70436"/>
    </physiologicalReaction>
</comment>
<comment type="subcellular location">
    <subcellularLocation>
        <location evidence="2">Nucleus</location>
        <location evidence="2">Nucleolus</location>
    </subcellularLocation>
    <subcellularLocation>
        <location evidence="3">Nucleus</location>
        <location evidence="3">Nucleoplasm</location>
    </subcellularLocation>
</comment>
<comment type="catalytic activity">
    <reaction evidence="21">
        <text>a methylated nucleobase within DNA + 2-oxoglutarate + O2 = a nucleobase within DNA + formaldehyde + succinate + CO2</text>
        <dbReference type="Rhea" id="RHEA:30299"/>
        <dbReference type="Rhea" id="RHEA-COMP:12192"/>
        <dbReference type="Rhea" id="RHEA-COMP:12193"/>
        <dbReference type="ChEBI" id="CHEBI:15379"/>
        <dbReference type="ChEBI" id="CHEBI:16526"/>
        <dbReference type="ChEBI" id="CHEBI:16810"/>
        <dbReference type="ChEBI" id="CHEBI:16842"/>
        <dbReference type="ChEBI" id="CHEBI:30031"/>
        <dbReference type="ChEBI" id="CHEBI:32875"/>
        <dbReference type="ChEBI" id="CHEBI:64428"/>
        <dbReference type="EC" id="1.14.11.33"/>
    </reaction>
    <physiologicalReaction direction="left-to-right" evidence="21">
        <dbReference type="Rhea" id="RHEA:30300"/>
    </physiologicalReaction>
</comment>
<feature type="binding site" evidence="27">
    <location>
        <position position="136"/>
    </location>
    <ligand>
        <name>2-oxoglutarate</name>
        <dbReference type="ChEBI" id="CHEBI:16810"/>
    </ligand>
</feature>
<keyword evidence="5" id="KW-0227">DNA damage</keyword>
<comment type="cofactor">
    <cofactor evidence="1">
        <name>Fe(2+)</name>
        <dbReference type="ChEBI" id="CHEBI:29033"/>
    </cofactor>
</comment>
<evidence type="ECO:0000256" key="14">
    <source>
        <dbReference type="ARBA" id="ARBA00051189"/>
    </source>
</evidence>
<dbReference type="AlphaFoldDB" id="A0A7J7IZ91"/>
<evidence type="ECO:0000256" key="20">
    <source>
        <dbReference type="ARBA" id="ARBA00052800"/>
    </source>
</evidence>
<evidence type="ECO:0000313" key="30">
    <source>
        <dbReference type="Proteomes" id="UP000593567"/>
    </source>
</evidence>
<evidence type="ECO:0000256" key="13">
    <source>
        <dbReference type="ARBA" id="ARBA00051165"/>
    </source>
</evidence>
<dbReference type="InterPro" id="IPR032852">
    <property type="entry name" value="ALKBH2"/>
</dbReference>
<evidence type="ECO:0000256" key="8">
    <source>
        <dbReference type="ARBA" id="ARBA00023002"/>
    </source>
</evidence>
<feature type="binding site" evidence="27">
    <location>
        <position position="215"/>
    </location>
    <ligand>
        <name>2-oxoglutarate</name>
        <dbReference type="ChEBI" id="CHEBI:16810"/>
    </ligand>
</feature>
<accession>A0A7J7IZ91</accession>
<dbReference type="Gene3D" id="2.60.120.590">
    <property type="entry name" value="Alpha-ketoglutarate-dependent dioxygenase AlkB-like"/>
    <property type="match status" value="1"/>
</dbReference>
<feature type="domain" description="Fe2OG dioxygenase" evidence="28">
    <location>
        <begin position="117"/>
        <end position="224"/>
    </location>
</feature>
<comment type="catalytic activity">
    <reaction evidence="19">
        <text>a 1,N(6)-etheno-2'-deoxyadenosine in double-stranded DNA + 2-oxoglutarate + O2 + H2O = a 2'-deoxyadenosine in double-stranded DNA + glyoxal + succinate + CO2</text>
        <dbReference type="Rhea" id="RHEA:70463"/>
        <dbReference type="Rhea" id="RHEA-COMP:17897"/>
        <dbReference type="Rhea" id="RHEA-COMP:17903"/>
        <dbReference type="ChEBI" id="CHEBI:15377"/>
        <dbReference type="ChEBI" id="CHEBI:15379"/>
        <dbReference type="ChEBI" id="CHEBI:16526"/>
        <dbReference type="ChEBI" id="CHEBI:16810"/>
        <dbReference type="ChEBI" id="CHEBI:30031"/>
        <dbReference type="ChEBI" id="CHEBI:34779"/>
        <dbReference type="ChEBI" id="CHEBI:90615"/>
        <dbReference type="ChEBI" id="CHEBI:189583"/>
    </reaction>
    <physiologicalReaction direction="left-to-right" evidence="19">
        <dbReference type="Rhea" id="RHEA:70464"/>
    </physiologicalReaction>
</comment>
<comment type="catalytic activity">
    <reaction evidence="12">
        <text>an N(1)-methyl-2'-deoxyadenosine in single-stranded DNA + 2-oxoglutarate + O2 = a 2'-deoxyadenosine in single-stranded DNA + formaldehyde + succinate + CO2 + H(+)</text>
        <dbReference type="Rhea" id="RHEA:70447"/>
        <dbReference type="Rhea" id="RHEA-COMP:17895"/>
        <dbReference type="Rhea" id="RHEA-COMP:17896"/>
        <dbReference type="ChEBI" id="CHEBI:15378"/>
        <dbReference type="ChEBI" id="CHEBI:15379"/>
        <dbReference type="ChEBI" id="CHEBI:16526"/>
        <dbReference type="ChEBI" id="CHEBI:16810"/>
        <dbReference type="ChEBI" id="CHEBI:16842"/>
        <dbReference type="ChEBI" id="CHEBI:30031"/>
        <dbReference type="ChEBI" id="CHEBI:90615"/>
        <dbReference type="ChEBI" id="CHEBI:139096"/>
    </reaction>
    <physiologicalReaction direction="left-to-right" evidence="12">
        <dbReference type="Rhea" id="RHEA:70448"/>
    </physiologicalReaction>
</comment>
<comment type="catalytic activity">
    <reaction evidence="16">
        <text>a 3,N(4)-etheno-2'-deoxycytidine in double-stranded DNA + 2-oxoglutarate + O2 + H2O = a 2'-deoxycytidine in double-stranded DNA + glyoxal + succinate + CO2</text>
        <dbReference type="Rhea" id="RHEA:70467"/>
        <dbReference type="Rhea" id="RHEA-COMP:17070"/>
        <dbReference type="Rhea" id="RHEA-COMP:17905"/>
        <dbReference type="ChEBI" id="CHEBI:15377"/>
        <dbReference type="ChEBI" id="CHEBI:15379"/>
        <dbReference type="ChEBI" id="CHEBI:16526"/>
        <dbReference type="ChEBI" id="CHEBI:16810"/>
        <dbReference type="ChEBI" id="CHEBI:30031"/>
        <dbReference type="ChEBI" id="CHEBI:34779"/>
        <dbReference type="ChEBI" id="CHEBI:85452"/>
        <dbReference type="ChEBI" id="CHEBI:189585"/>
    </reaction>
    <physiologicalReaction direction="left-to-right" evidence="16">
        <dbReference type="Rhea" id="RHEA:70468"/>
    </physiologicalReaction>
</comment>
<evidence type="ECO:0000259" key="28">
    <source>
        <dbReference type="PROSITE" id="PS51471"/>
    </source>
</evidence>
<keyword evidence="30" id="KW-1185">Reference proteome</keyword>
<dbReference type="PANTHER" id="PTHR31573:SF1">
    <property type="entry name" value="DNA OXIDATIVE DEMETHYLASE ALKBH2"/>
    <property type="match status" value="1"/>
</dbReference>
<comment type="caution">
    <text evidence="29">The sequence shown here is derived from an EMBL/GenBank/DDBJ whole genome shotgun (WGS) entry which is preliminary data.</text>
</comment>
<dbReference type="PANTHER" id="PTHR31573">
    <property type="entry name" value="ALPHA-KETOGLUTARATE-DEPENDENT DIOXYGENASE ALKB HOMOLOG 2"/>
    <property type="match status" value="1"/>
</dbReference>
<dbReference type="GO" id="GO:0035516">
    <property type="term" value="F:broad specificity oxidative DNA demethylase activity"/>
    <property type="evidence" value="ECO:0007669"/>
    <property type="project" value="UniProtKB-EC"/>
</dbReference>
<comment type="catalytic activity">
    <reaction evidence="17">
        <text>a 1,N(2)-etheno-2'-deoxyguanosine in double-stranded DNA + 2-oxoglutarate + O2 + H2O = a 2'-deoxyguanosine in double-stranded DNA + glyoxal + succinate + CO2</text>
        <dbReference type="Rhea" id="RHEA:70487"/>
        <dbReference type="Rhea" id="RHEA-COMP:17910"/>
        <dbReference type="Rhea" id="RHEA-COMP:17912"/>
        <dbReference type="ChEBI" id="CHEBI:15377"/>
        <dbReference type="ChEBI" id="CHEBI:15379"/>
        <dbReference type="ChEBI" id="CHEBI:16526"/>
        <dbReference type="ChEBI" id="CHEBI:16810"/>
        <dbReference type="ChEBI" id="CHEBI:30031"/>
        <dbReference type="ChEBI" id="CHEBI:34779"/>
        <dbReference type="ChEBI" id="CHEBI:85445"/>
        <dbReference type="ChEBI" id="CHEBI:189586"/>
    </reaction>
    <physiologicalReaction direction="left-to-right" evidence="17">
        <dbReference type="Rhea" id="RHEA:70488"/>
    </physiologicalReaction>
</comment>
<dbReference type="EMBL" id="VXIV02003250">
    <property type="protein sequence ID" value="KAF6019212.1"/>
    <property type="molecule type" value="Genomic_DNA"/>
</dbReference>
<evidence type="ECO:0000256" key="6">
    <source>
        <dbReference type="ARBA" id="ARBA00022842"/>
    </source>
</evidence>
<feature type="binding site" evidence="27">
    <location>
        <position position="139"/>
    </location>
    <ligand>
        <name>substrate</name>
    </ligand>
</feature>
<evidence type="ECO:0000256" key="1">
    <source>
        <dbReference type="ARBA" id="ARBA00001954"/>
    </source>
</evidence>
<comment type="catalytic activity">
    <reaction evidence="15">
        <text>an N(3)-methyl-2'-deoxycytidine in double-stranded DNA + 2-oxoglutarate + O2 = a 2'-deoxycytidine in double-stranded DNA + formaldehyde + succinate + CO2 + H(+)</text>
        <dbReference type="Rhea" id="RHEA:70439"/>
        <dbReference type="Rhea" id="RHEA-COMP:14237"/>
        <dbReference type="Rhea" id="RHEA-COMP:17070"/>
        <dbReference type="ChEBI" id="CHEBI:15378"/>
        <dbReference type="ChEBI" id="CHEBI:15379"/>
        <dbReference type="ChEBI" id="CHEBI:16526"/>
        <dbReference type="ChEBI" id="CHEBI:16810"/>
        <dbReference type="ChEBI" id="CHEBI:16842"/>
        <dbReference type="ChEBI" id="CHEBI:30031"/>
        <dbReference type="ChEBI" id="CHEBI:85452"/>
        <dbReference type="ChEBI" id="CHEBI:139075"/>
    </reaction>
    <physiologicalReaction direction="left-to-right" evidence="15">
        <dbReference type="Rhea" id="RHEA:70440"/>
    </physiologicalReaction>
</comment>
<keyword evidence="10" id="KW-0234">DNA repair</keyword>
<name>A0A7J7IZ91_BUGNE</name>
<dbReference type="OrthoDB" id="445341at2759"/>
<feature type="binding site" evidence="27">
    <location>
        <position position="126"/>
    </location>
    <ligand>
        <name>2-oxoglutarate</name>
        <dbReference type="ChEBI" id="CHEBI:16810"/>
    </ligand>
</feature>
<feature type="binding site" evidence="27">
    <location>
        <position position="203"/>
    </location>
    <ligand>
        <name>2-oxoglutarate</name>
        <dbReference type="ChEBI" id="CHEBI:16810"/>
    </ligand>
</feature>
<dbReference type="GO" id="GO:0008198">
    <property type="term" value="F:ferrous iron binding"/>
    <property type="evidence" value="ECO:0007669"/>
    <property type="project" value="TreeGrafter"/>
</dbReference>
<evidence type="ECO:0000256" key="3">
    <source>
        <dbReference type="ARBA" id="ARBA00004642"/>
    </source>
</evidence>
<dbReference type="FunFam" id="2.60.120.590:FF:000004">
    <property type="entry name" value="DNA oxidative demethylase ALKBH2"/>
    <property type="match status" value="1"/>
</dbReference>
<gene>
    <name evidence="29" type="ORF">EB796_022515</name>
</gene>
<evidence type="ECO:0000256" key="7">
    <source>
        <dbReference type="ARBA" id="ARBA00022964"/>
    </source>
</evidence>
<dbReference type="GO" id="GO:0005654">
    <property type="term" value="C:nucleoplasm"/>
    <property type="evidence" value="ECO:0007669"/>
    <property type="project" value="UniProtKB-SubCell"/>
</dbReference>
<reference evidence="29" key="1">
    <citation type="submission" date="2020-06" db="EMBL/GenBank/DDBJ databases">
        <title>Draft genome of Bugula neritina, a colonial animal packing powerful symbionts and potential medicines.</title>
        <authorList>
            <person name="Rayko M."/>
        </authorList>
    </citation>
    <scope>NUCLEOTIDE SEQUENCE [LARGE SCALE GENOMIC DNA]</scope>
    <source>
        <strain evidence="29">Kwan_BN1</strain>
    </source>
</reference>
<evidence type="ECO:0000256" key="21">
    <source>
        <dbReference type="ARBA" id="ARBA00053025"/>
    </source>
</evidence>
<feature type="binding site" evidence="27">
    <location>
        <begin position="87"/>
        <end position="89"/>
    </location>
    <ligand>
        <name>substrate</name>
    </ligand>
</feature>
<protein>
    <recommendedName>
        <fullName evidence="24">DNA oxidative demethylase ALKBH2</fullName>
        <ecNumber evidence="23">1.14.11.33</ecNumber>
    </recommendedName>
    <alternativeName>
        <fullName evidence="25">Alkylated DNA repair protein alkB homolog 2</fullName>
    </alternativeName>
    <alternativeName>
        <fullName evidence="26">Alpha-ketoglutarate-dependent dioxygenase alkB homolog 2</fullName>
    </alternativeName>
</protein>
<evidence type="ECO:0000256" key="23">
    <source>
        <dbReference type="ARBA" id="ARBA00066725"/>
    </source>
</evidence>
<feature type="binding site" evidence="27">
    <location>
        <position position="221"/>
    </location>
    <ligand>
        <name>2-oxoglutarate</name>
        <dbReference type="ChEBI" id="CHEBI:16810"/>
    </ligand>
</feature>
<dbReference type="EC" id="1.14.11.33" evidence="23"/>
<evidence type="ECO:0000313" key="29">
    <source>
        <dbReference type="EMBL" id="KAF6019212.1"/>
    </source>
</evidence>
<evidence type="ECO:0000256" key="10">
    <source>
        <dbReference type="ARBA" id="ARBA00023204"/>
    </source>
</evidence>
<feature type="binding site" evidence="27">
    <location>
        <position position="124"/>
    </location>
    <ligand>
        <name>2-oxoglutarate</name>
        <dbReference type="ChEBI" id="CHEBI:16810"/>
    </ligand>
</feature>
<comment type="catalytic activity">
    <reaction evidence="18">
        <text>a 3,N(4)-etheno-2'-deoxycytidine in single-stranded DNA + 2-oxoglutarate + O2 + H2O = a 2'-deoxycytidine in single-stranded DNA + glyoxal + succinate + CO2</text>
        <dbReference type="Rhea" id="RHEA:70471"/>
        <dbReference type="Rhea" id="RHEA-COMP:12846"/>
        <dbReference type="Rhea" id="RHEA-COMP:17906"/>
        <dbReference type="ChEBI" id="CHEBI:15377"/>
        <dbReference type="ChEBI" id="CHEBI:15379"/>
        <dbReference type="ChEBI" id="CHEBI:16526"/>
        <dbReference type="ChEBI" id="CHEBI:16810"/>
        <dbReference type="ChEBI" id="CHEBI:30031"/>
        <dbReference type="ChEBI" id="CHEBI:34779"/>
        <dbReference type="ChEBI" id="CHEBI:85452"/>
        <dbReference type="ChEBI" id="CHEBI:189585"/>
    </reaction>
    <physiologicalReaction direction="left-to-right" evidence="18">
        <dbReference type="Rhea" id="RHEA:70472"/>
    </physiologicalReaction>
</comment>
<evidence type="ECO:0000256" key="12">
    <source>
        <dbReference type="ARBA" id="ARBA00051010"/>
    </source>
</evidence>
<dbReference type="SUPFAM" id="SSF51197">
    <property type="entry name" value="Clavaminate synthase-like"/>
    <property type="match status" value="1"/>
</dbReference>
<evidence type="ECO:0000256" key="17">
    <source>
        <dbReference type="ARBA" id="ARBA00051755"/>
    </source>
</evidence>
<dbReference type="PROSITE" id="PS51471">
    <property type="entry name" value="FE2OG_OXY"/>
    <property type="match status" value="1"/>
</dbReference>
<organism evidence="29 30">
    <name type="scientific">Bugula neritina</name>
    <name type="common">Brown bryozoan</name>
    <name type="synonym">Sertularia neritina</name>
    <dbReference type="NCBI Taxonomy" id="10212"/>
    <lineage>
        <taxon>Eukaryota</taxon>
        <taxon>Metazoa</taxon>
        <taxon>Spiralia</taxon>
        <taxon>Lophotrochozoa</taxon>
        <taxon>Bryozoa</taxon>
        <taxon>Gymnolaemata</taxon>
        <taxon>Cheilostomatida</taxon>
        <taxon>Flustrina</taxon>
        <taxon>Buguloidea</taxon>
        <taxon>Bugulidae</taxon>
        <taxon>Bugula</taxon>
    </lineage>
</organism>
<evidence type="ECO:0000256" key="24">
    <source>
        <dbReference type="ARBA" id="ARBA00072134"/>
    </source>
</evidence>
<keyword evidence="9" id="KW-0408">Iron</keyword>
<keyword evidence="8" id="KW-0560">Oxidoreductase</keyword>
<dbReference type="InterPro" id="IPR005123">
    <property type="entry name" value="Oxoglu/Fe-dep_dioxygenase_dom"/>
</dbReference>
<dbReference type="GO" id="GO:0051747">
    <property type="term" value="F:cytosine C-5 DNA demethylase activity"/>
    <property type="evidence" value="ECO:0007669"/>
    <property type="project" value="UniProtKB-ARBA"/>
</dbReference>
<dbReference type="GO" id="GO:0005730">
    <property type="term" value="C:nucleolus"/>
    <property type="evidence" value="ECO:0007669"/>
    <property type="project" value="UniProtKB-SubCell"/>
</dbReference>
<evidence type="ECO:0000256" key="27">
    <source>
        <dbReference type="PIRSR" id="PIRSR632852-1"/>
    </source>
</evidence>
<keyword evidence="7" id="KW-0223">Dioxygenase</keyword>
<comment type="catalytic activity">
    <reaction evidence="20">
        <text>an N(1)-methyl-2'-deoxyadenosine in double-stranded DNA + 2-oxoglutarate + O2 = a 2'-deoxyadenosine in double-stranded DNA + formaldehyde + succinate + CO2 + H(+)</text>
        <dbReference type="Rhea" id="RHEA:70443"/>
        <dbReference type="Rhea" id="RHEA-COMP:14236"/>
        <dbReference type="Rhea" id="RHEA-COMP:17897"/>
        <dbReference type="ChEBI" id="CHEBI:15378"/>
        <dbReference type="ChEBI" id="CHEBI:15379"/>
        <dbReference type="ChEBI" id="CHEBI:16526"/>
        <dbReference type="ChEBI" id="CHEBI:16810"/>
        <dbReference type="ChEBI" id="CHEBI:16842"/>
        <dbReference type="ChEBI" id="CHEBI:30031"/>
        <dbReference type="ChEBI" id="CHEBI:90615"/>
        <dbReference type="ChEBI" id="CHEBI:139096"/>
    </reaction>
    <physiologicalReaction direction="left-to-right" evidence="20">
        <dbReference type="Rhea" id="RHEA:70444"/>
    </physiologicalReaction>
</comment>
<evidence type="ECO:0000256" key="22">
    <source>
        <dbReference type="ARBA" id="ARBA00062909"/>
    </source>
</evidence>